<accession>A0A7S4GBB8</accession>
<protein>
    <submittedName>
        <fullName evidence="1">Uncharacterized protein</fullName>
    </submittedName>
</protein>
<evidence type="ECO:0000313" key="1">
    <source>
        <dbReference type="EMBL" id="CAE0831334.1"/>
    </source>
</evidence>
<gene>
    <name evidence="1" type="ORF">EGYM00163_LOCUS42616</name>
</gene>
<sequence>MFVDGPCSLAGVLHLGHKLASAPPSLVEATCMRFGATAGKSLHRNEAAAVFQDVQYKSVIACAMAVGPAVCAAPLALPGHSVCQLPRFYYGMCGDCITLV</sequence>
<proteinExistence type="predicted"/>
<name>A0A7S4GBB8_9EUGL</name>
<dbReference type="AlphaFoldDB" id="A0A7S4GBB8"/>
<dbReference type="EMBL" id="HBJA01123752">
    <property type="protein sequence ID" value="CAE0831334.1"/>
    <property type="molecule type" value="Transcribed_RNA"/>
</dbReference>
<reference evidence="1" key="1">
    <citation type="submission" date="2021-01" db="EMBL/GenBank/DDBJ databases">
        <authorList>
            <person name="Corre E."/>
            <person name="Pelletier E."/>
            <person name="Niang G."/>
            <person name="Scheremetjew M."/>
            <person name="Finn R."/>
            <person name="Kale V."/>
            <person name="Holt S."/>
            <person name="Cochrane G."/>
            <person name="Meng A."/>
            <person name="Brown T."/>
            <person name="Cohen L."/>
        </authorList>
    </citation>
    <scope>NUCLEOTIDE SEQUENCE</scope>
    <source>
        <strain evidence="1">CCMP1594</strain>
    </source>
</reference>
<organism evidence="1">
    <name type="scientific">Eutreptiella gymnastica</name>
    <dbReference type="NCBI Taxonomy" id="73025"/>
    <lineage>
        <taxon>Eukaryota</taxon>
        <taxon>Discoba</taxon>
        <taxon>Euglenozoa</taxon>
        <taxon>Euglenida</taxon>
        <taxon>Spirocuta</taxon>
        <taxon>Euglenophyceae</taxon>
        <taxon>Eutreptiales</taxon>
        <taxon>Eutreptiaceae</taxon>
        <taxon>Eutreptiella</taxon>
    </lineage>
</organism>